<dbReference type="OrthoDB" id="6604541at2759"/>
<dbReference type="InterPro" id="IPR000477">
    <property type="entry name" value="RT_dom"/>
</dbReference>
<dbReference type="AlphaFoldDB" id="A0A2S2Q5G9"/>
<name>A0A2S2Q5G9_9HEMI</name>
<dbReference type="Pfam" id="PF00078">
    <property type="entry name" value="RVT_1"/>
    <property type="match status" value="1"/>
</dbReference>
<feature type="domain" description="Reverse transcriptase" evidence="1">
    <location>
        <begin position="66"/>
        <end position="155"/>
    </location>
</feature>
<gene>
    <name evidence="2" type="ORF">g.167907</name>
</gene>
<dbReference type="EMBL" id="GGMS01003773">
    <property type="protein sequence ID" value="MBY72976.1"/>
    <property type="molecule type" value="Transcribed_RNA"/>
</dbReference>
<accession>A0A2S2Q5G9</accession>
<proteinExistence type="predicted"/>
<protein>
    <recommendedName>
        <fullName evidence="1">Reverse transcriptase domain-containing protein</fullName>
    </recommendedName>
</protein>
<organism evidence="2">
    <name type="scientific">Sipha flava</name>
    <name type="common">yellow sugarcane aphid</name>
    <dbReference type="NCBI Taxonomy" id="143950"/>
    <lineage>
        <taxon>Eukaryota</taxon>
        <taxon>Metazoa</taxon>
        <taxon>Ecdysozoa</taxon>
        <taxon>Arthropoda</taxon>
        <taxon>Hexapoda</taxon>
        <taxon>Insecta</taxon>
        <taxon>Pterygota</taxon>
        <taxon>Neoptera</taxon>
        <taxon>Paraneoptera</taxon>
        <taxon>Hemiptera</taxon>
        <taxon>Sternorrhyncha</taxon>
        <taxon>Aphidomorpha</taxon>
        <taxon>Aphidoidea</taxon>
        <taxon>Aphididae</taxon>
        <taxon>Sipha</taxon>
    </lineage>
</organism>
<evidence type="ECO:0000313" key="2">
    <source>
        <dbReference type="EMBL" id="MBY72976.1"/>
    </source>
</evidence>
<dbReference type="PANTHER" id="PTHR19446">
    <property type="entry name" value="REVERSE TRANSCRIPTASES"/>
    <property type="match status" value="1"/>
</dbReference>
<reference evidence="2" key="1">
    <citation type="submission" date="2018-04" db="EMBL/GenBank/DDBJ databases">
        <title>Transcriptome assembly of Sipha flava.</title>
        <authorList>
            <person name="Scully E.D."/>
            <person name="Geib S.M."/>
            <person name="Palmer N.A."/>
            <person name="Koch K."/>
            <person name="Bradshaw J."/>
            <person name="Heng-Moss T."/>
            <person name="Sarath G."/>
        </authorList>
    </citation>
    <scope>NUCLEOTIDE SEQUENCE</scope>
</reference>
<sequence>MKREIYNIIGTLKKKKSPRESNIVAELLKNGGETIKSGIWKMIKVIWESEEMPGEWNPTILCPIFKKGDTLDSTNCRGISLLDTCYKILSTLLLKNIALYTEDIMGRYQCGFVKGKSIVDHIFTLRIEKYYEFDKDLYMVFVDYKQAYDSVNKKEL</sequence>
<evidence type="ECO:0000259" key="1">
    <source>
        <dbReference type="Pfam" id="PF00078"/>
    </source>
</evidence>